<comment type="caution">
    <text evidence="1">The sequence shown here is derived from an EMBL/GenBank/DDBJ whole genome shotgun (WGS) entry which is preliminary data.</text>
</comment>
<dbReference type="RefSeq" id="WP_063971260.1">
    <property type="nucleotide sequence ID" value="NZ_JAMXLT020000046.1"/>
</dbReference>
<proteinExistence type="predicted"/>
<evidence type="ECO:0000313" key="1">
    <source>
        <dbReference type="EMBL" id="MDW8550843.1"/>
    </source>
</evidence>
<gene>
    <name evidence="1" type="ORF">NG800_018090</name>
</gene>
<keyword evidence="2" id="KW-1185">Reference proteome</keyword>
<protein>
    <recommendedName>
        <fullName evidence="3">DUF4595 domain-containing protein</fullName>
    </recommendedName>
</protein>
<organism evidence="1 2">
    <name type="scientific">Epilithonimonas ginsengisoli</name>
    <dbReference type="NCBI Taxonomy" id="1245592"/>
    <lineage>
        <taxon>Bacteria</taxon>
        <taxon>Pseudomonadati</taxon>
        <taxon>Bacteroidota</taxon>
        <taxon>Flavobacteriia</taxon>
        <taxon>Flavobacteriales</taxon>
        <taxon>Weeksellaceae</taxon>
        <taxon>Chryseobacterium group</taxon>
        <taxon>Epilithonimonas</taxon>
    </lineage>
</organism>
<dbReference type="Proteomes" id="UP001204439">
    <property type="component" value="Unassembled WGS sequence"/>
</dbReference>
<reference evidence="1 2" key="1">
    <citation type="submission" date="2023-11" db="EMBL/GenBank/DDBJ databases">
        <title>First isolation, identification, and characterization of non-pathogenic Epilithonimonas ginsengisoli isolated from diseased farmed rainbow trout (Oncorhynchus mykiss) in Chile.</title>
        <authorList>
            <person name="Miranda C.D."/>
            <person name="Irgang R."/>
            <person name="Concha C."/>
            <person name="Rojas R."/>
            <person name="Avendano R."/>
        </authorList>
    </citation>
    <scope>NUCLEOTIDE SEQUENCE [LARGE SCALE GENOMIC DNA]</scope>
    <source>
        <strain evidence="1 2">FP99</strain>
    </source>
</reference>
<sequence>MKNLIYLLLSFTALSCNGQNNKNPNMLDIEYLRKNGASSSISYNGAISTSDNSGSAVKHYHLTETKNDEKIITEGDEETGFIRTVESTDYVKITEYDGKGLPLTMLKKSVYGFEISKSEYKNDKIITEVDFDKLFDFNDEKLFTYMKNNGFALDKKQYLEITNSEVPRPQILRGFAEDFKFLIPELKLRKELVWILVDVPGNYNGQEGIYFVCLSGTDGKELRVKKYIGKKSGKNGIGTYPNYQILKP</sequence>
<dbReference type="EMBL" id="JAMXLT020000046">
    <property type="protein sequence ID" value="MDW8550843.1"/>
    <property type="molecule type" value="Genomic_DNA"/>
</dbReference>
<name>A0ABU4JMD8_9FLAO</name>
<accession>A0ABU4JMD8</accession>
<dbReference type="PROSITE" id="PS51257">
    <property type="entry name" value="PROKAR_LIPOPROTEIN"/>
    <property type="match status" value="1"/>
</dbReference>
<evidence type="ECO:0000313" key="2">
    <source>
        <dbReference type="Proteomes" id="UP001204439"/>
    </source>
</evidence>
<evidence type="ECO:0008006" key="3">
    <source>
        <dbReference type="Google" id="ProtNLM"/>
    </source>
</evidence>